<dbReference type="AlphaFoldDB" id="A0AAD3SK80"/>
<feature type="compositionally biased region" description="Basic and acidic residues" evidence="12">
    <location>
        <begin position="260"/>
        <end position="270"/>
    </location>
</feature>
<dbReference type="InterPro" id="IPR015359">
    <property type="entry name" value="PLC_EF-hand-like"/>
</dbReference>
<gene>
    <name evidence="15" type="ORF">Nepgr_014554</name>
</gene>
<dbReference type="GO" id="GO:0006950">
    <property type="term" value="P:response to stress"/>
    <property type="evidence" value="ECO:0007669"/>
    <property type="project" value="UniProtKB-ARBA"/>
</dbReference>
<evidence type="ECO:0000256" key="10">
    <source>
        <dbReference type="ARBA" id="ARBA00023224"/>
    </source>
</evidence>
<evidence type="ECO:0000313" key="15">
    <source>
        <dbReference type="EMBL" id="GMH12713.1"/>
    </source>
</evidence>
<name>A0AAD3SK80_NEPGR</name>
<evidence type="ECO:0000256" key="7">
    <source>
        <dbReference type="ARBA" id="ARBA00022963"/>
    </source>
</evidence>
<dbReference type="SUPFAM" id="SSF47473">
    <property type="entry name" value="EF-hand"/>
    <property type="match status" value="1"/>
</dbReference>
<dbReference type="SMART" id="SM00239">
    <property type="entry name" value="C2"/>
    <property type="match status" value="1"/>
</dbReference>
<accession>A0AAD3SK80</accession>
<evidence type="ECO:0000256" key="4">
    <source>
        <dbReference type="ARBA" id="ARBA00012368"/>
    </source>
</evidence>
<dbReference type="Pfam" id="PF00168">
    <property type="entry name" value="C2"/>
    <property type="match status" value="1"/>
</dbReference>
<dbReference type="InterPro" id="IPR017946">
    <property type="entry name" value="PLC-like_Pdiesterase_TIM-brl"/>
</dbReference>
<evidence type="ECO:0000256" key="3">
    <source>
        <dbReference type="ARBA" id="ARBA00004202"/>
    </source>
</evidence>
<dbReference type="Pfam" id="PF00387">
    <property type="entry name" value="PI-PLC-Y"/>
    <property type="match status" value="1"/>
</dbReference>
<protein>
    <recommendedName>
        <fullName evidence="4 11">Phosphoinositide phospholipase C</fullName>
        <ecNumber evidence="4 11">3.1.4.11</ecNumber>
    </recommendedName>
</protein>
<dbReference type="GO" id="GO:0004435">
    <property type="term" value="F:phosphatidylinositol-4,5-bisphosphate phospholipase C activity"/>
    <property type="evidence" value="ECO:0007669"/>
    <property type="project" value="UniProtKB-EC"/>
</dbReference>
<feature type="region of interest" description="Disordered" evidence="12">
    <location>
        <begin position="255"/>
        <end position="278"/>
    </location>
</feature>
<dbReference type="SMART" id="SM00149">
    <property type="entry name" value="PLCYc"/>
    <property type="match status" value="1"/>
</dbReference>
<dbReference type="InterPro" id="IPR011992">
    <property type="entry name" value="EF-hand-dom_pair"/>
</dbReference>
<organism evidence="15 16">
    <name type="scientific">Nepenthes gracilis</name>
    <name type="common">Slender pitcher plant</name>
    <dbReference type="NCBI Taxonomy" id="150966"/>
    <lineage>
        <taxon>Eukaryota</taxon>
        <taxon>Viridiplantae</taxon>
        <taxon>Streptophyta</taxon>
        <taxon>Embryophyta</taxon>
        <taxon>Tracheophyta</taxon>
        <taxon>Spermatophyta</taxon>
        <taxon>Magnoliopsida</taxon>
        <taxon>eudicotyledons</taxon>
        <taxon>Gunneridae</taxon>
        <taxon>Pentapetalae</taxon>
        <taxon>Caryophyllales</taxon>
        <taxon>Nepenthaceae</taxon>
        <taxon>Nepenthes</taxon>
    </lineage>
</organism>
<dbReference type="Proteomes" id="UP001279734">
    <property type="component" value="Unassembled WGS sequence"/>
</dbReference>
<feature type="domain" description="C2" evidence="13">
    <location>
        <begin position="395"/>
        <end position="531"/>
    </location>
</feature>
<dbReference type="Gene3D" id="3.20.20.190">
    <property type="entry name" value="Phosphatidylinositol (PI) phosphodiesterase"/>
    <property type="match status" value="1"/>
</dbReference>
<dbReference type="FunFam" id="3.20.20.190:FF:000010">
    <property type="entry name" value="Phosphoinositide phospholipase C"/>
    <property type="match status" value="1"/>
</dbReference>
<evidence type="ECO:0000313" key="16">
    <source>
        <dbReference type="Proteomes" id="UP001279734"/>
    </source>
</evidence>
<keyword evidence="6 11" id="KW-0378">Hydrolase</keyword>
<feature type="domain" description="PI-PLC Y-box" evidence="14">
    <location>
        <begin position="314"/>
        <end position="400"/>
    </location>
</feature>
<comment type="subcellular location">
    <subcellularLocation>
        <location evidence="3">Cell membrane</location>
        <topology evidence="3">Peripheral membrane protein</topology>
    </subcellularLocation>
</comment>
<comment type="cofactor">
    <cofactor evidence="2">
        <name>Ca(2+)</name>
        <dbReference type="ChEBI" id="CHEBI:29108"/>
    </cofactor>
</comment>
<dbReference type="Pfam" id="PF09279">
    <property type="entry name" value="EF-hand_like"/>
    <property type="match status" value="1"/>
</dbReference>
<evidence type="ECO:0000256" key="9">
    <source>
        <dbReference type="ARBA" id="ARBA00023136"/>
    </source>
</evidence>
<dbReference type="FunFam" id="2.60.40.150:FF:000060">
    <property type="entry name" value="Phosphoinositide phospholipase C"/>
    <property type="match status" value="1"/>
</dbReference>
<evidence type="ECO:0000256" key="11">
    <source>
        <dbReference type="RuleBase" id="RU361133"/>
    </source>
</evidence>
<dbReference type="PANTHER" id="PTHR10336:SF105">
    <property type="entry name" value="PHOSPHOINOSITIDE PHOSPHOLIPASE C 1"/>
    <property type="match status" value="1"/>
</dbReference>
<comment type="caution">
    <text evidence="15">The sequence shown here is derived from an EMBL/GenBank/DDBJ whole genome shotgun (WGS) entry which is preliminary data.</text>
</comment>
<keyword evidence="8 11" id="KW-0443">Lipid metabolism</keyword>
<keyword evidence="16" id="KW-1185">Reference proteome</keyword>
<dbReference type="CDD" id="cd00275">
    <property type="entry name" value="C2_PLC_like"/>
    <property type="match status" value="1"/>
</dbReference>
<dbReference type="SUPFAM" id="SSF49562">
    <property type="entry name" value="C2 domain (Calcium/lipid-binding domain, CaLB)"/>
    <property type="match status" value="1"/>
</dbReference>
<dbReference type="SUPFAM" id="SSF51695">
    <property type="entry name" value="PLC-like phosphodiesterases"/>
    <property type="match status" value="1"/>
</dbReference>
<comment type="catalytic activity">
    <reaction evidence="1 11">
        <text>a 1,2-diacyl-sn-glycero-3-phospho-(1D-myo-inositol-4,5-bisphosphate) + H2O = 1D-myo-inositol 1,4,5-trisphosphate + a 1,2-diacyl-sn-glycerol + H(+)</text>
        <dbReference type="Rhea" id="RHEA:33179"/>
        <dbReference type="ChEBI" id="CHEBI:15377"/>
        <dbReference type="ChEBI" id="CHEBI:15378"/>
        <dbReference type="ChEBI" id="CHEBI:17815"/>
        <dbReference type="ChEBI" id="CHEBI:58456"/>
        <dbReference type="ChEBI" id="CHEBI:203600"/>
        <dbReference type="EC" id="3.1.4.11"/>
    </reaction>
</comment>
<dbReference type="Gene3D" id="1.10.238.10">
    <property type="entry name" value="EF-hand"/>
    <property type="match status" value="1"/>
</dbReference>
<dbReference type="InterPro" id="IPR001192">
    <property type="entry name" value="PI-PLC_fam"/>
</dbReference>
<evidence type="ECO:0000259" key="14">
    <source>
        <dbReference type="PROSITE" id="PS50008"/>
    </source>
</evidence>
<keyword evidence="7 11" id="KW-0442">Lipid degradation</keyword>
<dbReference type="Gene3D" id="2.60.40.150">
    <property type="entry name" value="C2 domain"/>
    <property type="match status" value="1"/>
</dbReference>
<dbReference type="GO" id="GO:0016042">
    <property type="term" value="P:lipid catabolic process"/>
    <property type="evidence" value="ECO:0007669"/>
    <property type="project" value="UniProtKB-KW"/>
</dbReference>
<dbReference type="SMART" id="SM00148">
    <property type="entry name" value="PLCXc"/>
    <property type="match status" value="1"/>
</dbReference>
<evidence type="ECO:0000256" key="8">
    <source>
        <dbReference type="ARBA" id="ARBA00023098"/>
    </source>
</evidence>
<dbReference type="GO" id="GO:0051209">
    <property type="term" value="P:release of sequestered calcium ion into cytosol"/>
    <property type="evidence" value="ECO:0007669"/>
    <property type="project" value="TreeGrafter"/>
</dbReference>
<dbReference type="InterPro" id="IPR000008">
    <property type="entry name" value="C2_dom"/>
</dbReference>
<proteinExistence type="predicted"/>
<dbReference type="InterPro" id="IPR000909">
    <property type="entry name" value="PLipase_C_PInositol-sp_X_dom"/>
</dbReference>
<keyword evidence="9" id="KW-0472">Membrane</keyword>
<evidence type="ECO:0000256" key="12">
    <source>
        <dbReference type="SAM" id="MobiDB-lite"/>
    </source>
</evidence>
<evidence type="ECO:0000256" key="2">
    <source>
        <dbReference type="ARBA" id="ARBA00001913"/>
    </source>
</evidence>
<dbReference type="PRINTS" id="PR00390">
    <property type="entry name" value="PHPHLIPASEC"/>
</dbReference>
<dbReference type="PANTHER" id="PTHR10336">
    <property type="entry name" value="PHOSPHOINOSITIDE-SPECIFIC PHOSPHOLIPASE C FAMILY PROTEIN"/>
    <property type="match status" value="1"/>
</dbReference>
<evidence type="ECO:0000256" key="5">
    <source>
        <dbReference type="ARBA" id="ARBA00022475"/>
    </source>
</evidence>
<dbReference type="InterPro" id="IPR035892">
    <property type="entry name" value="C2_domain_sf"/>
</dbReference>
<dbReference type="PROSITE" id="PS50008">
    <property type="entry name" value="PIPLC_Y_DOMAIN"/>
    <property type="match status" value="1"/>
</dbReference>
<dbReference type="PROSITE" id="PS50007">
    <property type="entry name" value="PIPLC_X_DOMAIN"/>
    <property type="match status" value="1"/>
</dbReference>
<keyword evidence="10" id="KW-0807">Transducer</keyword>
<evidence type="ECO:0000256" key="1">
    <source>
        <dbReference type="ARBA" id="ARBA00001195"/>
    </source>
</evidence>
<dbReference type="GO" id="GO:0048015">
    <property type="term" value="P:phosphatidylinositol-mediated signaling"/>
    <property type="evidence" value="ECO:0007669"/>
    <property type="project" value="TreeGrafter"/>
</dbReference>
<dbReference type="Pfam" id="PF00388">
    <property type="entry name" value="PI-PLC-X"/>
    <property type="match status" value="1"/>
</dbReference>
<dbReference type="GO" id="GO:0005886">
    <property type="term" value="C:plasma membrane"/>
    <property type="evidence" value="ECO:0007669"/>
    <property type="project" value="UniProtKB-SubCell"/>
</dbReference>
<keyword evidence="5" id="KW-1003">Cell membrane</keyword>
<reference evidence="15" key="1">
    <citation type="submission" date="2023-05" db="EMBL/GenBank/DDBJ databases">
        <title>Nepenthes gracilis genome sequencing.</title>
        <authorList>
            <person name="Fukushima K."/>
        </authorList>
    </citation>
    <scope>NUCLEOTIDE SEQUENCE</scope>
    <source>
        <strain evidence="15">SING2019-196</strain>
    </source>
</reference>
<dbReference type="EC" id="3.1.4.11" evidence="4 11"/>
<sequence>MYKQSFRCCYFFKRRFKLKQTEPPKDIKDVFDLYSENGTMSINDLRRFLVEHQGEDEATVDKEAEAIFNSLKHLNVLQRRGLHLDAFFRYLFGDLNSPLPPPTVHHDMTAPLAHYFMYTGHNSYLTGNQLSSDSSIEPIVSALRRGVRVIELDLWPNPKRDDVVVCHGGTLTSSVELIKCLEAIKENAFYASEYPVIITFEDHLDPKLQAKVAQMVHQTFGDMLFLPKSEFLQELPGPEFTKKKILISTKLPKGSLDSTTAKESEQKQNEFDEDEDEEIATPEYKSLIAIPSEKLKHGVKALTTVDPHKVHRLALSELQLENAIKTHGTDIVRFTQQNLLRVYPKGTRISSSNYNPVEGWTYGIQMAAVNMQGYDKHLWITHGRFRANGGCGYVKKPDFLLNVGPNNEVFDPRSWHPVKTTLKVKIYMGDGWQLDFKPTYFDPFSPPDFFAKVQILGVSADKEKMKTMAIEDQWVPVWNEEFVFPLTVVELALLRIEVREFDTDGRHDFGGQTCLPVSELRTGIRAVPLYDRKGEKYRSVKLLMRFVFV</sequence>
<dbReference type="EMBL" id="BSYO01000012">
    <property type="protein sequence ID" value="GMH12713.1"/>
    <property type="molecule type" value="Genomic_DNA"/>
</dbReference>
<evidence type="ECO:0000259" key="13">
    <source>
        <dbReference type="PROSITE" id="PS50004"/>
    </source>
</evidence>
<evidence type="ECO:0000256" key="6">
    <source>
        <dbReference type="ARBA" id="ARBA00022801"/>
    </source>
</evidence>
<dbReference type="InterPro" id="IPR001711">
    <property type="entry name" value="PLipase_C_Pinositol-sp_Y"/>
</dbReference>
<dbReference type="PROSITE" id="PS50004">
    <property type="entry name" value="C2"/>
    <property type="match status" value="1"/>
</dbReference>